<keyword evidence="5 7" id="KW-1133">Transmembrane helix</keyword>
<accession>A0A1H0N1Y5</accession>
<dbReference type="PANTHER" id="PTHR43163">
    <property type="entry name" value="DIPEPTIDE TRANSPORT SYSTEM PERMEASE PROTEIN DPPB-RELATED"/>
    <property type="match status" value="1"/>
</dbReference>
<feature type="domain" description="ABC transmembrane type-1" evidence="8">
    <location>
        <begin position="104"/>
        <end position="338"/>
    </location>
</feature>
<dbReference type="OrthoDB" id="9778910at2"/>
<keyword evidence="4 7" id="KW-0812">Transmembrane</keyword>
<feature type="transmembrane region" description="Helical" evidence="7">
    <location>
        <begin position="146"/>
        <end position="168"/>
    </location>
</feature>
<keyword evidence="3" id="KW-1003">Cell membrane</keyword>
<comment type="subcellular location">
    <subcellularLocation>
        <location evidence="1 7">Cell membrane</location>
        <topology evidence="1 7">Multi-pass membrane protein</topology>
    </subcellularLocation>
</comment>
<evidence type="ECO:0000256" key="7">
    <source>
        <dbReference type="RuleBase" id="RU363032"/>
    </source>
</evidence>
<name>A0A1H0N1Y5_9ACTN</name>
<dbReference type="PROSITE" id="PS50928">
    <property type="entry name" value="ABC_TM1"/>
    <property type="match status" value="1"/>
</dbReference>
<keyword evidence="6 7" id="KW-0472">Membrane</keyword>
<dbReference type="InterPro" id="IPR045621">
    <property type="entry name" value="BPD_transp_1_N"/>
</dbReference>
<gene>
    <name evidence="9" type="ORF">SAMN04515671_2165</name>
</gene>
<dbReference type="CDD" id="cd06261">
    <property type="entry name" value="TM_PBP2"/>
    <property type="match status" value="1"/>
</dbReference>
<evidence type="ECO:0000256" key="2">
    <source>
        <dbReference type="ARBA" id="ARBA00022448"/>
    </source>
</evidence>
<proteinExistence type="inferred from homology"/>
<dbReference type="InterPro" id="IPR035906">
    <property type="entry name" value="MetI-like_sf"/>
</dbReference>
<dbReference type="Proteomes" id="UP000198741">
    <property type="component" value="Chromosome I"/>
</dbReference>
<dbReference type="STRING" id="1090615.SAMN04515671_2165"/>
<feature type="transmembrane region" description="Helical" evidence="7">
    <location>
        <begin position="99"/>
        <end position="125"/>
    </location>
</feature>
<protein>
    <submittedName>
        <fullName evidence="9">Peptide/nickel transport system permease protein</fullName>
    </submittedName>
</protein>
<dbReference type="EMBL" id="LT629710">
    <property type="protein sequence ID" value="SDO86516.1"/>
    <property type="molecule type" value="Genomic_DNA"/>
</dbReference>
<keyword evidence="2 7" id="KW-0813">Transport</keyword>
<evidence type="ECO:0000256" key="3">
    <source>
        <dbReference type="ARBA" id="ARBA00022475"/>
    </source>
</evidence>
<feature type="transmembrane region" description="Helical" evidence="7">
    <location>
        <begin position="21"/>
        <end position="40"/>
    </location>
</feature>
<sequence>MASTTATSGGLRRYLLTRLALMIPMIWILVTLVFFFMRVIGNPIDAALGGRLPPDQIALRKHAAGFDRPILVQYFSYLGKLLHGDFGTTLTDNQKVSDIILVNGAATLELTFWAFLVAVGVGIPLGRIAARHRDRFPDVFLRVSGVLFYAAPVFFVGLLAKLLFGIVLDWLPVSGRADPTTELAIANVSPRTHIYIIDSILYGQPSYIWDVLRHTILPALVLGLLTAGIFLRLVRTNLLQTMRSDYVEAARARGVAEGRVVRKHAFRNALVPVVTVMGLQGALLLGGAILTERTFEWQGLGYELGNYLLQRDFVAVQGIVTVIAIVVVVVSFLIDVATALIDPRVRY</sequence>
<dbReference type="GO" id="GO:0005886">
    <property type="term" value="C:plasma membrane"/>
    <property type="evidence" value="ECO:0007669"/>
    <property type="project" value="UniProtKB-SubCell"/>
</dbReference>
<evidence type="ECO:0000256" key="4">
    <source>
        <dbReference type="ARBA" id="ARBA00022692"/>
    </source>
</evidence>
<comment type="similarity">
    <text evidence="7">Belongs to the binding-protein-dependent transport system permease family.</text>
</comment>
<feature type="transmembrane region" description="Helical" evidence="7">
    <location>
        <begin position="269"/>
        <end position="290"/>
    </location>
</feature>
<dbReference type="Pfam" id="PF00528">
    <property type="entry name" value="BPD_transp_1"/>
    <property type="match status" value="1"/>
</dbReference>
<feature type="transmembrane region" description="Helical" evidence="7">
    <location>
        <begin position="314"/>
        <end position="341"/>
    </location>
</feature>
<dbReference type="RefSeq" id="WP_090475952.1">
    <property type="nucleotide sequence ID" value="NZ_LT629710.1"/>
</dbReference>
<evidence type="ECO:0000256" key="6">
    <source>
        <dbReference type="ARBA" id="ARBA00023136"/>
    </source>
</evidence>
<dbReference type="Pfam" id="PF19300">
    <property type="entry name" value="BPD_transp_1_N"/>
    <property type="match status" value="1"/>
</dbReference>
<evidence type="ECO:0000259" key="8">
    <source>
        <dbReference type="PROSITE" id="PS50928"/>
    </source>
</evidence>
<dbReference type="PANTHER" id="PTHR43163:SF6">
    <property type="entry name" value="DIPEPTIDE TRANSPORT SYSTEM PERMEASE PROTEIN DPPB-RELATED"/>
    <property type="match status" value="1"/>
</dbReference>
<evidence type="ECO:0000313" key="10">
    <source>
        <dbReference type="Proteomes" id="UP000198741"/>
    </source>
</evidence>
<dbReference type="GO" id="GO:0055085">
    <property type="term" value="P:transmembrane transport"/>
    <property type="evidence" value="ECO:0007669"/>
    <property type="project" value="InterPro"/>
</dbReference>
<evidence type="ECO:0000256" key="5">
    <source>
        <dbReference type="ARBA" id="ARBA00022989"/>
    </source>
</evidence>
<dbReference type="SUPFAM" id="SSF161098">
    <property type="entry name" value="MetI-like"/>
    <property type="match status" value="1"/>
</dbReference>
<dbReference type="Gene3D" id="1.10.3720.10">
    <property type="entry name" value="MetI-like"/>
    <property type="match status" value="1"/>
</dbReference>
<dbReference type="InterPro" id="IPR000515">
    <property type="entry name" value="MetI-like"/>
</dbReference>
<evidence type="ECO:0000256" key="1">
    <source>
        <dbReference type="ARBA" id="ARBA00004651"/>
    </source>
</evidence>
<feature type="transmembrane region" description="Helical" evidence="7">
    <location>
        <begin position="215"/>
        <end position="234"/>
    </location>
</feature>
<reference evidence="9 10" key="1">
    <citation type="submission" date="2016-10" db="EMBL/GenBank/DDBJ databases">
        <authorList>
            <person name="de Groot N.N."/>
        </authorList>
    </citation>
    <scope>NUCLEOTIDE SEQUENCE [LARGE SCALE GENOMIC DNA]</scope>
    <source>
        <strain evidence="10">P4-7,KCTC 19426,CECT 7604</strain>
    </source>
</reference>
<keyword evidence="10" id="KW-1185">Reference proteome</keyword>
<dbReference type="AlphaFoldDB" id="A0A1H0N1Y5"/>
<evidence type="ECO:0000313" key="9">
    <source>
        <dbReference type="EMBL" id="SDO86516.1"/>
    </source>
</evidence>
<organism evidence="9 10">
    <name type="scientific">Nakamurella panacisegetis</name>
    <dbReference type="NCBI Taxonomy" id="1090615"/>
    <lineage>
        <taxon>Bacteria</taxon>
        <taxon>Bacillati</taxon>
        <taxon>Actinomycetota</taxon>
        <taxon>Actinomycetes</taxon>
        <taxon>Nakamurellales</taxon>
        <taxon>Nakamurellaceae</taxon>
        <taxon>Nakamurella</taxon>
    </lineage>
</organism>